<organism evidence="1 2">
    <name type="scientific">Desulfoscipio geothermicus DSM 3669</name>
    <dbReference type="NCBI Taxonomy" id="1121426"/>
    <lineage>
        <taxon>Bacteria</taxon>
        <taxon>Bacillati</taxon>
        <taxon>Bacillota</taxon>
        <taxon>Clostridia</taxon>
        <taxon>Eubacteriales</taxon>
        <taxon>Desulfallaceae</taxon>
        <taxon>Desulfoscipio</taxon>
    </lineage>
</organism>
<dbReference type="AlphaFoldDB" id="A0A1I6E9D2"/>
<reference evidence="2" key="1">
    <citation type="submission" date="2016-10" db="EMBL/GenBank/DDBJ databases">
        <authorList>
            <person name="Varghese N."/>
            <person name="Submissions S."/>
        </authorList>
    </citation>
    <scope>NUCLEOTIDE SEQUENCE [LARGE SCALE GENOMIC DNA]</scope>
    <source>
        <strain evidence="2">DSM 3669</strain>
    </source>
</reference>
<gene>
    <name evidence="1" type="ORF">SAMN05660706_1311</name>
</gene>
<keyword evidence="2" id="KW-1185">Reference proteome</keyword>
<sequence>MTPEIRGEELERKNAEYAKRTVITAGLDMAGLKDKDELIGKYKTETTVF</sequence>
<accession>A0A1I6E9D2</accession>
<protein>
    <submittedName>
        <fullName evidence="1">Uncharacterized protein</fullName>
    </submittedName>
</protein>
<name>A0A1I6E9D2_9FIRM</name>
<dbReference type="EMBL" id="FOYM01000031">
    <property type="protein sequence ID" value="SFR14339.1"/>
    <property type="molecule type" value="Genomic_DNA"/>
</dbReference>
<proteinExistence type="predicted"/>
<dbReference type="RefSeq" id="WP_165608370.1">
    <property type="nucleotide sequence ID" value="NZ_FOYM01000031.1"/>
</dbReference>
<evidence type="ECO:0000313" key="1">
    <source>
        <dbReference type="EMBL" id="SFR14339.1"/>
    </source>
</evidence>
<dbReference type="Proteomes" id="UP000199584">
    <property type="component" value="Unassembled WGS sequence"/>
</dbReference>
<evidence type="ECO:0000313" key="2">
    <source>
        <dbReference type="Proteomes" id="UP000199584"/>
    </source>
</evidence>